<dbReference type="NCBIfam" id="TIGR00787">
    <property type="entry name" value="dctP"/>
    <property type="match status" value="1"/>
</dbReference>
<evidence type="ECO:0000313" key="5">
    <source>
        <dbReference type="EMBL" id="CAE32013.1"/>
    </source>
</evidence>
<keyword evidence="3 4" id="KW-0732">Signal</keyword>
<name>A0A0H3LJT5_BORBR</name>
<organism evidence="5 6">
    <name type="scientific">Bordetella bronchiseptica (strain ATCC BAA-588 / NCTC 13252 / RB50)</name>
    <name type="common">Alcaligenes bronchisepticus</name>
    <dbReference type="NCBI Taxonomy" id="257310"/>
    <lineage>
        <taxon>Bacteria</taxon>
        <taxon>Pseudomonadati</taxon>
        <taxon>Pseudomonadota</taxon>
        <taxon>Betaproteobacteria</taxon>
        <taxon>Burkholderiales</taxon>
        <taxon>Alcaligenaceae</taxon>
        <taxon>Bordetella</taxon>
    </lineage>
</organism>
<evidence type="ECO:0000313" key="6">
    <source>
        <dbReference type="Proteomes" id="UP000001027"/>
    </source>
</evidence>
<evidence type="ECO:0000256" key="1">
    <source>
        <dbReference type="ARBA" id="ARBA00009023"/>
    </source>
</evidence>
<feature type="chain" id="PRO_5002614591" evidence="4">
    <location>
        <begin position="42"/>
        <end position="353"/>
    </location>
</feature>
<accession>A0A0H3LJT5</accession>
<dbReference type="HOGENOM" id="CLU_036176_1_3_4"/>
<dbReference type="Pfam" id="PF03480">
    <property type="entry name" value="DctP"/>
    <property type="match status" value="1"/>
</dbReference>
<evidence type="ECO:0000256" key="4">
    <source>
        <dbReference type="SAM" id="SignalP"/>
    </source>
</evidence>
<comment type="similarity">
    <text evidence="1">Belongs to the bacterial solute-binding protein 7 family.</text>
</comment>
<dbReference type="GO" id="GO:0030288">
    <property type="term" value="C:outer membrane-bounded periplasmic space"/>
    <property type="evidence" value="ECO:0007669"/>
    <property type="project" value="InterPro"/>
</dbReference>
<dbReference type="AlphaFoldDB" id="A0A0H3LJT5"/>
<feature type="signal peptide" evidence="4">
    <location>
        <begin position="1"/>
        <end position="41"/>
    </location>
</feature>
<dbReference type="PIRSF" id="PIRSF006470">
    <property type="entry name" value="DctB"/>
    <property type="match status" value="1"/>
</dbReference>
<dbReference type="PANTHER" id="PTHR33376:SF7">
    <property type="entry name" value="C4-DICARBOXYLATE-BINDING PROTEIN DCTB"/>
    <property type="match status" value="1"/>
</dbReference>
<sequence length="353" mass="38787">MSRQDTIPRTRQERQMKFHYKRVAAGLAIALGAGMAMQAAAADIQERRVKFSYPVSKTNPVGLATDKFIELVGQKTGGKIKVTGYADAQLGNEIQAMSSAQGGIIELTVVSTAGAANNVKELGIFDLPFLFHSVEEADAVIDGPVGKELLGKFAAKNLVGLCYWDYGFRQVSNSKHPINKVEDFDGLKLRVLQNRIYIDTFKALGANPLPLPYPETYTALETKAIDGQESAYLVTKSSGYQEIQKYMTETNHVFLPAVVMASKRFWDRLSKDEQAIIQQSCDESVAYFRTTSRDLERKVVGELTAAGMTMNQIAPAEKARMAQATAAVTDKYKAELGADLVDRTLATINQARK</sequence>
<reference evidence="6" key="1">
    <citation type="journal article" date="2003" name="Nat. Genet.">
        <title>Comparative analysis of the genome sequences of Bordetella pertussis, Bordetella parapertussis and Bordetella bronchiseptica.</title>
        <authorList>
            <person name="Parkhill J."/>
            <person name="Sebaihia M."/>
            <person name="Preston A."/>
            <person name="Murphy L.D."/>
            <person name="Thomson N.R."/>
            <person name="Harris D.E."/>
            <person name="Holden M.T.G."/>
            <person name="Churcher C.M."/>
            <person name="Bentley S.D."/>
            <person name="Mungall K.L."/>
            <person name="Cerdeno-Tarraga A.-M."/>
            <person name="Temple L."/>
            <person name="James K.D."/>
            <person name="Harris B."/>
            <person name="Quail M.A."/>
            <person name="Achtman M."/>
            <person name="Atkin R."/>
            <person name="Baker S."/>
            <person name="Basham D."/>
            <person name="Bason N."/>
            <person name="Cherevach I."/>
            <person name="Chillingworth T."/>
            <person name="Collins M."/>
            <person name="Cronin A."/>
            <person name="Davis P."/>
            <person name="Doggett J."/>
            <person name="Feltwell T."/>
            <person name="Goble A."/>
            <person name="Hamlin N."/>
            <person name="Hauser H."/>
            <person name="Holroyd S."/>
            <person name="Jagels K."/>
            <person name="Leather S."/>
            <person name="Moule S."/>
            <person name="Norberczak H."/>
            <person name="O'Neil S."/>
            <person name="Ormond D."/>
            <person name="Price C."/>
            <person name="Rabbinowitsch E."/>
            <person name="Rutter S."/>
            <person name="Sanders M."/>
            <person name="Saunders D."/>
            <person name="Seeger K."/>
            <person name="Sharp S."/>
            <person name="Simmonds M."/>
            <person name="Skelton J."/>
            <person name="Squares R."/>
            <person name="Squares S."/>
            <person name="Stevens K."/>
            <person name="Unwin L."/>
            <person name="Whitehead S."/>
            <person name="Barrell B.G."/>
            <person name="Maskell D.J."/>
        </authorList>
    </citation>
    <scope>NUCLEOTIDE SEQUENCE [LARGE SCALE GENOMIC DNA]</scope>
    <source>
        <strain evidence="6">ATCC BAA-588 / NCTC 13252 / RB50</strain>
    </source>
</reference>
<dbReference type="GeneID" id="56479803"/>
<proteinExistence type="inferred from homology"/>
<dbReference type="EMBL" id="BX640441">
    <property type="protein sequence ID" value="CAE32013.1"/>
    <property type="molecule type" value="Genomic_DNA"/>
</dbReference>
<keyword evidence="2" id="KW-0813">Transport</keyword>
<dbReference type="Gene3D" id="3.40.190.170">
    <property type="entry name" value="Bacterial extracellular solute-binding protein, family 7"/>
    <property type="match status" value="1"/>
</dbReference>
<dbReference type="InterPro" id="IPR038404">
    <property type="entry name" value="TRAP_DctP_sf"/>
</dbReference>
<evidence type="ECO:0000256" key="2">
    <source>
        <dbReference type="ARBA" id="ARBA00022448"/>
    </source>
</evidence>
<dbReference type="PANTHER" id="PTHR33376">
    <property type="match status" value="1"/>
</dbReference>
<dbReference type="KEGG" id="bbr:BB1516"/>
<dbReference type="NCBIfam" id="NF037995">
    <property type="entry name" value="TRAP_S1"/>
    <property type="match status" value="1"/>
</dbReference>
<dbReference type="InterPro" id="IPR018389">
    <property type="entry name" value="DctP_fam"/>
</dbReference>
<protein>
    <submittedName>
        <fullName evidence="5">ABC transport system, solute-binding protein</fullName>
    </submittedName>
</protein>
<dbReference type="CDD" id="cd13679">
    <property type="entry name" value="PBP2_TRAP_YiaO_like"/>
    <property type="match status" value="1"/>
</dbReference>
<gene>
    <name evidence="5" type="ordered locus">BB1516</name>
</gene>
<dbReference type="RefSeq" id="WP_003809709.1">
    <property type="nucleotide sequence ID" value="NC_002927.3"/>
</dbReference>
<dbReference type="InterPro" id="IPR004682">
    <property type="entry name" value="TRAP_DctP"/>
</dbReference>
<dbReference type="Proteomes" id="UP000001027">
    <property type="component" value="Chromosome"/>
</dbReference>
<evidence type="ECO:0000256" key="3">
    <source>
        <dbReference type="ARBA" id="ARBA00022729"/>
    </source>
</evidence>
<dbReference type="eggNOG" id="COG1638">
    <property type="taxonomic scope" value="Bacteria"/>
</dbReference>
<dbReference type="GO" id="GO:0055085">
    <property type="term" value="P:transmembrane transport"/>
    <property type="evidence" value="ECO:0007669"/>
    <property type="project" value="InterPro"/>
</dbReference>